<dbReference type="PANTHER" id="PTHR37302">
    <property type="entry name" value="SLR1116 PROTEIN"/>
    <property type="match status" value="1"/>
</dbReference>
<feature type="binding site" evidence="3">
    <location>
        <position position="127"/>
    </location>
    <ligand>
        <name>a divalent metal cation</name>
        <dbReference type="ChEBI" id="CHEBI:60240"/>
    </ligand>
</feature>
<organism evidence="4 5">
    <name type="scientific">Acuticoccus sediminis</name>
    <dbReference type="NCBI Taxonomy" id="2184697"/>
    <lineage>
        <taxon>Bacteria</taxon>
        <taxon>Pseudomonadati</taxon>
        <taxon>Pseudomonadota</taxon>
        <taxon>Alphaproteobacteria</taxon>
        <taxon>Hyphomicrobiales</taxon>
        <taxon>Amorphaceae</taxon>
        <taxon>Acuticoccus</taxon>
    </lineage>
</organism>
<dbReference type="InterPro" id="IPR007837">
    <property type="entry name" value="DinB"/>
</dbReference>
<dbReference type="Pfam" id="PF05163">
    <property type="entry name" value="DinB"/>
    <property type="match status" value="1"/>
</dbReference>
<dbReference type="InterPro" id="IPR034660">
    <property type="entry name" value="DinB/YfiT-like"/>
</dbReference>
<keyword evidence="2 3" id="KW-0479">Metal-binding</keyword>
<reference evidence="4 5" key="1">
    <citation type="submission" date="2018-05" db="EMBL/GenBank/DDBJ databases">
        <title>Acuticoccus sediminis sp. nov., isolated from deep-sea sediment of Indian Ocean.</title>
        <authorList>
            <person name="Liu X."/>
            <person name="Lai Q."/>
            <person name="Du Y."/>
            <person name="Sun F."/>
            <person name="Zhang X."/>
            <person name="Wang S."/>
            <person name="Shao Z."/>
        </authorList>
    </citation>
    <scope>NUCLEOTIDE SEQUENCE [LARGE SCALE GENOMIC DNA]</scope>
    <source>
        <strain evidence="4 5">PTG4-2</strain>
    </source>
</reference>
<comment type="similarity">
    <text evidence="1">Belongs to the DinB family.</text>
</comment>
<sequence>MLARYNRWANRTAYAAAADLSDTDYRADCGAAFVSIHGTLNHLVVTDRIWMYRFTGRPYPQAALDATACDDFAGLKAVREALDEEIVAWVEGLSDAELAATISYVRATTPEKITQPLAPGLLHLFNHQTHHRGQVHAMLTRLTGQAPPFDLLYYQREAGEGV</sequence>
<name>A0A8B2NIK3_9HYPH</name>
<dbReference type="SUPFAM" id="SSF109854">
    <property type="entry name" value="DinB/YfiT-like putative metalloenzymes"/>
    <property type="match status" value="1"/>
</dbReference>
<evidence type="ECO:0000313" key="4">
    <source>
        <dbReference type="EMBL" id="RAH99364.1"/>
    </source>
</evidence>
<evidence type="ECO:0000256" key="2">
    <source>
        <dbReference type="ARBA" id="ARBA00022723"/>
    </source>
</evidence>
<proteinExistence type="inferred from homology"/>
<comment type="caution">
    <text evidence="4">The sequence shown here is derived from an EMBL/GenBank/DDBJ whole genome shotgun (WGS) entry which is preliminary data.</text>
</comment>
<gene>
    <name evidence="4" type="ORF">DLJ53_22810</name>
</gene>
<protein>
    <submittedName>
        <fullName evidence="4">Damage-inducible protein DinB</fullName>
    </submittedName>
</protein>
<dbReference type="EMBL" id="QHHQ01000005">
    <property type="protein sequence ID" value="RAH99364.1"/>
    <property type="molecule type" value="Genomic_DNA"/>
</dbReference>
<evidence type="ECO:0000313" key="5">
    <source>
        <dbReference type="Proteomes" id="UP000249590"/>
    </source>
</evidence>
<accession>A0A8B2NIK3</accession>
<feature type="binding site" evidence="3">
    <location>
        <position position="131"/>
    </location>
    <ligand>
        <name>a divalent metal cation</name>
        <dbReference type="ChEBI" id="CHEBI:60240"/>
    </ligand>
</feature>
<dbReference type="OrthoDB" id="9807509at2"/>
<dbReference type="AlphaFoldDB" id="A0A8B2NIK3"/>
<dbReference type="PANTHER" id="PTHR37302:SF1">
    <property type="entry name" value="PROTEIN DINB"/>
    <property type="match status" value="1"/>
</dbReference>
<feature type="binding site" evidence="3">
    <location>
        <position position="42"/>
    </location>
    <ligand>
        <name>a divalent metal cation</name>
        <dbReference type="ChEBI" id="CHEBI:60240"/>
    </ligand>
</feature>
<dbReference type="Gene3D" id="1.20.120.450">
    <property type="entry name" value="dinb family like domain"/>
    <property type="match status" value="1"/>
</dbReference>
<dbReference type="GO" id="GO:0046872">
    <property type="term" value="F:metal ion binding"/>
    <property type="evidence" value="ECO:0007669"/>
    <property type="project" value="UniProtKB-KW"/>
</dbReference>
<evidence type="ECO:0000256" key="1">
    <source>
        <dbReference type="ARBA" id="ARBA00008635"/>
    </source>
</evidence>
<dbReference type="Proteomes" id="UP000249590">
    <property type="component" value="Unassembled WGS sequence"/>
</dbReference>
<evidence type="ECO:0000256" key="3">
    <source>
        <dbReference type="PIRSR" id="PIRSR607837-1"/>
    </source>
</evidence>
<keyword evidence="5" id="KW-1185">Reference proteome</keyword>